<dbReference type="EMBL" id="KN839860">
    <property type="protein sequence ID" value="KIJ61681.1"/>
    <property type="molecule type" value="Genomic_DNA"/>
</dbReference>
<feature type="region of interest" description="Disordered" evidence="16">
    <location>
        <begin position="662"/>
        <end position="685"/>
    </location>
</feature>
<comment type="similarity">
    <text evidence="2">Belongs to the DNA polymerase type-X family.</text>
</comment>
<keyword evidence="13" id="KW-0456">Lyase</keyword>
<evidence type="ECO:0000256" key="4">
    <source>
        <dbReference type="ARBA" id="ARBA00016513"/>
    </source>
</evidence>
<name>A0A0C9WC26_9AGAM</name>
<dbReference type="Gene3D" id="3.40.50.10190">
    <property type="entry name" value="BRCT domain"/>
    <property type="match status" value="1"/>
</dbReference>
<dbReference type="PROSITE" id="PS00522">
    <property type="entry name" value="DNA_POLYMERASE_X"/>
    <property type="match status" value="1"/>
</dbReference>
<comment type="cofactor">
    <cofactor evidence="1">
        <name>Mn(2+)</name>
        <dbReference type="ChEBI" id="CHEBI:29035"/>
    </cofactor>
</comment>
<keyword evidence="9" id="KW-0227">DNA damage</keyword>
<accession>A0A0C9WC26</accession>
<evidence type="ECO:0000256" key="3">
    <source>
        <dbReference type="ARBA" id="ARBA00012417"/>
    </source>
</evidence>
<evidence type="ECO:0000256" key="11">
    <source>
        <dbReference type="ARBA" id="ARBA00023125"/>
    </source>
</evidence>
<dbReference type="InterPro" id="IPR010996">
    <property type="entry name" value="HHH_MUS81"/>
</dbReference>
<reference evidence="18 19" key="1">
    <citation type="submission" date="2014-04" db="EMBL/GenBank/DDBJ databases">
        <title>Evolutionary Origins and Diversification of the Mycorrhizal Mutualists.</title>
        <authorList>
            <consortium name="DOE Joint Genome Institute"/>
            <consortium name="Mycorrhizal Genomics Consortium"/>
            <person name="Kohler A."/>
            <person name="Kuo A."/>
            <person name="Nagy L.G."/>
            <person name="Floudas D."/>
            <person name="Copeland A."/>
            <person name="Barry K.W."/>
            <person name="Cichocki N."/>
            <person name="Veneault-Fourrey C."/>
            <person name="LaButti K."/>
            <person name="Lindquist E.A."/>
            <person name="Lipzen A."/>
            <person name="Lundell T."/>
            <person name="Morin E."/>
            <person name="Murat C."/>
            <person name="Riley R."/>
            <person name="Ohm R."/>
            <person name="Sun H."/>
            <person name="Tunlid A."/>
            <person name="Henrissat B."/>
            <person name="Grigoriev I.V."/>
            <person name="Hibbett D.S."/>
            <person name="Martin F."/>
        </authorList>
    </citation>
    <scope>NUCLEOTIDE SEQUENCE [LARGE SCALE GENOMIC DNA]</scope>
    <source>
        <strain evidence="18 19">MD-312</strain>
    </source>
</reference>
<dbReference type="SUPFAM" id="SSF81301">
    <property type="entry name" value="Nucleotidyltransferase"/>
    <property type="match status" value="1"/>
</dbReference>
<dbReference type="InterPro" id="IPR002054">
    <property type="entry name" value="DNA-dir_DNA_pol_X"/>
</dbReference>
<dbReference type="Pfam" id="PF14716">
    <property type="entry name" value="HHH_8"/>
    <property type="match status" value="1"/>
</dbReference>
<dbReference type="InterPro" id="IPR002008">
    <property type="entry name" value="DNA_pol_X_beta-like"/>
</dbReference>
<keyword evidence="5" id="KW-0237">DNA synthesis</keyword>
<evidence type="ECO:0000256" key="13">
    <source>
        <dbReference type="ARBA" id="ARBA00023239"/>
    </source>
</evidence>
<dbReference type="InterPro" id="IPR022312">
    <property type="entry name" value="DNA_pol_X"/>
</dbReference>
<dbReference type="Gene3D" id="3.30.460.10">
    <property type="entry name" value="Beta Polymerase, domain 2"/>
    <property type="match status" value="1"/>
</dbReference>
<proteinExistence type="inferred from homology"/>
<dbReference type="Pfam" id="PF14791">
    <property type="entry name" value="DNA_pol_B_thumb"/>
    <property type="match status" value="1"/>
</dbReference>
<dbReference type="EC" id="2.7.7.7" evidence="3"/>
<feature type="compositionally biased region" description="Polar residues" evidence="16">
    <location>
        <begin position="452"/>
        <end position="462"/>
    </location>
</feature>
<keyword evidence="19" id="KW-1185">Reference proteome</keyword>
<dbReference type="Gene3D" id="1.10.150.20">
    <property type="entry name" value="5' to 3' exonuclease, C-terminal subdomain"/>
    <property type="match status" value="1"/>
</dbReference>
<keyword evidence="11" id="KW-0238">DNA-binding</keyword>
<dbReference type="InterPro" id="IPR018944">
    <property type="entry name" value="DNA_pol_lambd_fingers_domain"/>
</dbReference>
<dbReference type="PANTHER" id="PTHR11276">
    <property type="entry name" value="DNA POLYMERASE TYPE-X FAMILY MEMBER"/>
    <property type="match status" value="1"/>
</dbReference>
<dbReference type="Proteomes" id="UP000053820">
    <property type="component" value="Unassembled WGS sequence"/>
</dbReference>
<keyword evidence="7" id="KW-0548">Nucleotidyltransferase</keyword>
<feature type="compositionally biased region" description="Basic and acidic residues" evidence="16">
    <location>
        <begin position="594"/>
        <end position="604"/>
    </location>
</feature>
<feature type="compositionally biased region" description="Polar residues" evidence="16">
    <location>
        <begin position="75"/>
        <end position="92"/>
    </location>
</feature>
<dbReference type="PRINTS" id="PR00869">
    <property type="entry name" value="DNAPOLX"/>
</dbReference>
<evidence type="ECO:0000256" key="12">
    <source>
        <dbReference type="ARBA" id="ARBA00023204"/>
    </source>
</evidence>
<dbReference type="Gene3D" id="1.10.150.110">
    <property type="entry name" value="DNA polymerase beta, N-terminal domain-like"/>
    <property type="match status" value="1"/>
</dbReference>
<evidence type="ECO:0000256" key="2">
    <source>
        <dbReference type="ARBA" id="ARBA00008323"/>
    </source>
</evidence>
<dbReference type="SUPFAM" id="SSF47802">
    <property type="entry name" value="DNA polymerase beta, N-terminal domain-like"/>
    <property type="match status" value="1"/>
</dbReference>
<dbReference type="GO" id="GO:0003677">
    <property type="term" value="F:DNA binding"/>
    <property type="evidence" value="ECO:0007669"/>
    <property type="project" value="UniProtKB-KW"/>
</dbReference>
<evidence type="ECO:0000256" key="8">
    <source>
        <dbReference type="ARBA" id="ARBA00022705"/>
    </source>
</evidence>
<dbReference type="GO" id="GO:0005634">
    <property type="term" value="C:nucleus"/>
    <property type="evidence" value="ECO:0007669"/>
    <property type="project" value="TreeGrafter"/>
</dbReference>
<feature type="compositionally biased region" description="Basic and acidic residues" evidence="16">
    <location>
        <begin position="33"/>
        <end position="47"/>
    </location>
</feature>
<dbReference type="PROSITE" id="PS50172">
    <property type="entry name" value="BRCT"/>
    <property type="match status" value="1"/>
</dbReference>
<evidence type="ECO:0000256" key="7">
    <source>
        <dbReference type="ARBA" id="ARBA00022695"/>
    </source>
</evidence>
<feature type="compositionally biased region" description="Basic and acidic residues" evidence="16">
    <location>
        <begin position="333"/>
        <end position="350"/>
    </location>
</feature>
<gene>
    <name evidence="18" type="ORF">HYDPIDRAFT_42398</name>
</gene>
<feature type="domain" description="BRCT" evidence="17">
    <location>
        <begin position="498"/>
        <end position="583"/>
    </location>
</feature>
<dbReference type="GO" id="GO:0003887">
    <property type="term" value="F:DNA-directed DNA polymerase activity"/>
    <property type="evidence" value="ECO:0007669"/>
    <property type="project" value="UniProtKB-KW"/>
</dbReference>
<sequence>MDDINEFFAEQEKRMNLPDEDIDEYIRSRMQGFHKESGVQGWSKEDTPGGDNSIQTLDPCPPASREGNSIMHISDTPQDETSFGMTSTTSGHTLWLPGQLKRKSPQALEIARYEKRTEKARNRSASHLMTPNLFTSFPRNEHPGLIINAPDVTWAAKRTPADIDSNSEMVFDHFTGNVVRNRMVPSAYASRSTRALHSSAVHVPILRDSPGNVNGTTRRGQDSHRDGQANVGCSTDPDLEGDSSLVSAASDPAKNKVVSRAMPVVEEFCRSSNHATVCGSRSRVVKTAKNVGVENSTATTPGNHSVIGAFSLSQNASSSKAAVPGPIGTIHGNGRDRHPNDSADVLDHQSRLSPAGFAPQFVSSPAAQPVPDVSPSPRSASDTDDLNGPRDEAAPKIWARLQLESHANVSSITSFGTTPPRHLKRAVSEASDIEAPSSPGSPDQARQKLRRTVSSTRGIKGTSSIAKGVKKTKEKTKLVTPLEYAQKLQSILDVPVPRKTSYLKGKHIFYVGGDMQYASTKTRGRMDFIVKYGGTLVPTYDSTIVTHIVTDASARPTLRALSLRSLSEIPDHIPTVTWNWVISGFGRATKGKGRTNEDTKDKGEANAANRNDEQDNEALNLDFLYAAFPERINAGRSWQQSSNRQGKCKEALECDHTSGMASIKSSHHDSGDLSRISDFTPKNQSMKGTERAYSCLTVLPPPPLNLRSTDGYTRTKKAISGPSEVKRTKRTSPVCGNGTEDPLAEYYAFAKAEHDAAWKHDESDSDADEGLEIHRGPAPKRGFTCDRNEPQQSACANQDIVDKLEELMELHKAKPSEEDRWRAFSYGKCIHALRNYPKQIRSFSEARSIRGVGEKTALKASSFRNSLDCAIKGDVQIMEIIETGSLKRITYENTEDVEATKVFQGIYGVGRQTAFAWFSSGLRTLDDVKSRKGGLKLSAVQEIGLTFYDDINSRMPRIEAEMIFNLIKPIALSIDNSLFIEIMGSFRRGKADCGDIDILITRPTSDGRTHQGLLPALLEHLHAANILTEDLAIPDNFADLELTYRGLCKLPSPDAKRRRIDILCVPWESRGAALLYYTGDDIFNRAMRMKANVLGYSLNQRGLYAGVVRDPRDRRVKVCDGTIIASETEQEIFQILGVPWQKPRERIRD</sequence>
<organism evidence="18 19">
    <name type="scientific">Hydnomerulius pinastri MD-312</name>
    <dbReference type="NCBI Taxonomy" id="994086"/>
    <lineage>
        <taxon>Eukaryota</taxon>
        <taxon>Fungi</taxon>
        <taxon>Dikarya</taxon>
        <taxon>Basidiomycota</taxon>
        <taxon>Agaricomycotina</taxon>
        <taxon>Agaricomycetes</taxon>
        <taxon>Agaricomycetidae</taxon>
        <taxon>Boletales</taxon>
        <taxon>Boletales incertae sedis</taxon>
        <taxon>Leucogyrophana</taxon>
    </lineage>
</organism>
<dbReference type="Pfam" id="PF10391">
    <property type="entry name" value="DNA_pol_lambd_f"/>
    <property type="match status" value="1"/>
</dbReference>
<keyword evidence="8" id="KW-0235">DNA replication</keyword>
<evidence type="ECO:0000256" key="16">
    <source>
        <dbReference type="SAM" id="MobiDB-lite"/>
    </source>
</evidence>
<keyword evidence="12" id="KW-0234">DNA repair</keyword>
<dbReference type="Gene3D" id="3.30.210.10">
    <property type="entry name" value="DNA polymerase, thumb domain"/>
    <property type="match status" value="1"/>
</dbReference>
<dbReference type="GO" id="GO:0016829">
    <property type="term" value="F:lyase activity"/>
    <property type="evidence" value="ECO:0007669"/>
    <property type="project" value="UniProtKB-KW"/>
</dbReference>
<dbReference type="OrthoDB" id="205514at2759"/>
<dbReference type="InterPro" id="IPR036420">
    <property type="entry name" value="BRCT_dom_sf"/>
</dbReference>
<evidence type="ECO:0000313" key="18">
    <source>
        <dbReference type="EMBL" id="KIJ61681.1"/>
    </source>
</evidence>
<protein>
    <recommendedName>
        <fullName evidence="4">DNA polymerase lambda</fullName>
        <ecNumber evidence="3">2.7.7.7</ecNumber>
    </recommendedName>
</protein>
<dbReference type="GO" id="GO:0006260">
    <property type="term" value="P:DNA replication"/>
    <property type="evidence" value="ECO:0007669"/>
    <property type="project" value="UniProtKB-KW"/>
</dbReference>
<feature type="region of interest" description="Disordered" evidence="16">
    <location>
        <begin position="29"/>
        <end position="100"/>
    </location>
</feature>
<dbReference type="PANTHER" id="PTHR11276:SF28">
    <property type="entry name" value="DNA POLYMERASE LAMBDA"/>
    <property type="match status" value="1"/>
</dbReference>
<evidence type="ECO:0000256" key="9">
    <source>
        <dbReference type="ARBA" id="ARBA00022763"/>
    </source>
</evidence>
<dbReference type="AlphaFoldDB" id="A0A0C9WC26"/>
<dbReference type="Pfam" id="PF14792">
    <property type="entry name" value="DNA_pol_B_palm"/>
    <property type="match status" value="1"/>
</dbReference>
<evidence type="ECO:0000256" key="6">
    <source>
        <dbReference type="ARBA" id="ARBA00022679"/>
    </source>
</evidence>
<dbReference type="SMART" id="SM00483">
    <property type="entry name" value="POLXc"/>
    <property type="match status" value="1"/>
</dbReference>
<dbReference type="PRINTS" id="PR00870">
    <property type="entry name" value="DNAPOLXBETA"/>
</dbReference>
<dbReference type="InterPro" id="IPR029398">
    <property type="entry name" value="PolB_thumb"/>
</dbReference>
<feature type="region of interest" description="Disordered" evidence="16">
    <location>
        <begin position="589"/>
        <end position="613"/>
    </location>
</feature>
<dbReference type="SUPFAM" id="SSF81585">
    <property type="entry name" value="PsbU/PolX domain-like"/>
    <property type="match status" value="1"/>
</dbReference>
<dbReference type="InterPro" id="IPR019843">
    <property type="entry name" value="DNA_pol-X_BS"/>
</dbReference>
<feature type="active site" description="Nucleophile; Schiff-base intermediate with DNA; for 5'-dRP lyase activity" evidence="15">
    <location>
        <position position="859"/>
    </location>
</feature>
<dbReference type="InterPro" id="IPR037160">
    <property type="entry name" value="DNA_Pol_thumb_sf"/>
</dbReference>
<dbReference type="InterPro" id="IPR043519">
    <property type="entry name" value="NT_sf"/>
</dbReference>
<evidence type="ECO:0000256" key="14">
    <source>
        <dbReference type="ARBA" id="ARBA00049244"/>
    </source>
</evidence>
<dbReference type="CDD" id="cd00141">
    <property type="entry name" value="NT_POLXc"/>
    <property type="match status" value="1"/>
</dbReference>
<dbReference type="GO" id="GO:0006303">
    <property type="term" value="P:double-strand break repair via nonhomologous end joining"/>
    <property type="evidence" value="ECO:0007669"/>
    <property type="project" value="TreeGrafter"/>
</dbReference>
<feature type="region of interest" description="Disordered" evidence="16">
    <location>
        <begin position="1"/>
        <end position="20"/>
    </location>
</feature>
<keyword evidence="10" id="KW-0239">DNA-directed DNA polymerase</keyword>
<dbReference type="InterPro" id="IPR027421">
    <property type="entry name" value="DNA_pol_lamdba_lyase_dom_sf"/>
</dbReference>
<evidence type="ECO:0000256" key="1">
    <source>
        <dbReference type="ARBA" id="ARBA00001936"/>
    </source>
</evidence>
<feature type="region of interest" description="Disordered" evidence="16">
    <location>
        <begin position="411"/>
        <end position="462"/>
    </location>
</feature>
<evidence type="ECO:0000259" key="17">
    <source>
        <dbReference type="PROSITE" id="PS50172"/>
    </source>
</evidence>
<evidence type="ECO:0000256" key="5">
    <source>
        <dbReference type="ARBA" id="ARBA00022634"/>
    </source>
</evidence>
<evidence type="ECO:0000256" key="15">
    <source>
        <dbReference type="PIRSR" id="PIRSR622312-50"/>
    </source>
</evidence>
<dbReference type="InterPro" id="IPR028207">
    <property type="entry name" value="DNA_pol_B_palm_palm"/>
</dbReference>
<keyword evidence="6" id="KW-0808">Transferase</keyword>
<dbReference type="HOGENOM" id="CLU_008698_2_0_1"/>
<dbReference type="InterPro" id="IPR001357">
    <property type="entry name" value="BRCT_dom"/>
</dbReference>
<feature type="region of interest" description="Disordered" evidence="16">
    <location>
        <begin position="706"/>
        <end position="737"/>
    </location>
</feature>
<evidence type="ECO:0000256" key="10">
    <source>
        <dbReference type="ARBA" id="ARBA00022932"/>
    </source>
</evidence>
<evidence type="ECO:0000313" key="19">
    <source>
        <dbReference type="Proteomes" id="UP000053820"/>
    </source>
</evidence>
<feature type="region of interest" description="Disordered" evidence="16">
    <location>
        <begin position="205"/>
        <end position="242"/>
    </location>
</feature>
<comment type="catalytic activity">
    <reaction evidence="14">
        <text>DNA(n) + a 2'-deoxyribonucleoside 5'-triphosphate = DNA(n+1) + diphosphate</text>
        <dbReference type="Rhea" id="RHEA:22508"/>
        <dbReference type="Rhea" id="RHEA-COMP:17339"/>
        <dbReference type="Rhea" id="RHEA-COMP:17340"/>
        <dbReference type="ChEBI" id="CHEBI:33019"/>
        <dbReference type="ChEBI" id="CHEBI:61560"/>
        <dbReference type="ChEBI" id="CHEBI:173112"/>
        <dbReference type="EC" id="2.7.7.7"/>
    </reaction>
</comment>
<feature type="region of interest" description="Disordered" evidence="16">
    <location>
        <begin position="318"/>
        <end position="391"/>
    </location>
</feature>